<dbReference type="FunFam" id="1.10.10.10:FF:000322">
    <property type="entry name" value="Probable disease resistance protein At1g63360"/>
    <property type="match status" value="1"/>
</dbReference>
<dbReference type="Pfam" id="PF23559">
    <property type="entry name" value="WHD_DRP"/>
    <property type="match status" value="1"/>
</dbReference>
<dbReference type="InterPro" id="IPR044974">
    <property type="entry name" value="Disease_R_plants"/>
</dbReference>
<dbReference type="InterPro" id="IPR036388">
    <property type="entry name" value="WH-like_DNA-bd_sf"/>
</dbReference>
<keyword evidence="8" id="KW-0547">Nucleotide-binding</keyword>
<feature type="domain" description="Disease resistance protein winged helix" evidence="12">
    <location>
        <begin position="447"/>
        <end position="512"/>
    </location>
</feature>
<dbReference type="FunFam" id="3.40.50.300:FF:001091">
    <property type="entry name" value="Probable disease resistance protein At1g61300"/>
    <property type="match status" value="1"/>
</dbReference>
<dbReference type="Pfam" id="PF00931">
    <property type="entry name" value="NB-ARC"/>
    <property type="match status" value="1"/>
</dbReference>
<dbReference type="Proteomes" id="UP001515500">
    <property type="component" value="Chromosome 8"/>
</dbReference>
<sequence>MAESIVSNVAGKLGELLIKEVNYLQGVDGELRSLRDEFQWIQAFLKDADVSILEGNERAKIWVNQVRDVSYDAEDVIDTYIFKIHQHRRGSHGCLFSSLMTTYACHPCGLTILHDLGNKIGEVKRRAVEISANRSKYGIESIGAPSSGSLNNEARLPLSWKQTPVVEEVDVIGFDEHVKTLVQLLLAEDEDRRAVISIVGMGGLGKTTLAKKVSSDPRIKQHFNCHAWVYVSQAYTSRGLVESIFKELMAVDKVMMMNESIAKLADGELKKVVYEYLKERKYLVVIDDIWFREAWDNIKEVLPAEMLNGSKVLLTTRNRDVALHADRQSHPFDLKFLGEEESWELFLKKAIPTKCAEHCPPNLEEIGRQMVAKCNGLPLAIVVLGGLALRKEQSEEEWRKLLKSVSWQLREGEDQISNILALSYHHLPYYLKPCFLYFAMLPEDSSLINANRLTLRWIAEGFIEARDEETMEEVAEEYLEELVHRSLIQVAERNVLGGIDVCSIHDRLLDLAISEAKGMNFILVIKNNSEGNIVTLQKTRRLALHGDKSWDVAQQYPTDSARSLRTITFFGTKWWERDINTDSLCGKCIRKMWYNLACVLFFASLLIAGPRALVSFQKPRILIGMNLLRVIDLRGVTIILPKTIGELIHLRYLNVQVGRTKSIPSSIGELTNLQTLQIQNKYSTTKLPSAIWKLQSNLRHLECGDSCSIKGQPSADSLPNLQTLSSIKAGKWLNTGLLEKMINLKKLSICGICNSYGKALDSLGKLNNLIELELTSEDEHEIPTSILTASHQKHLRLLRLKGKLERLPEVNTQSLLTNLIKLTLEFSELKEDPLVTLGKLDNLQVLVLGLNAFIGKEMVCLERGFPQLKELDILFLISLEEWKIEEEAMPRLRKLTIARCVELVMLPHGLGKITSLQELHVSNMPSAFTQRLRANDGDDWHKVRHIPLLEVTDLDLED</sequence>
<keyword evidence="4" id="KW-0963">Cytoplasm</keyword>
<keyword evidence="14" id="KW-1185">Reference proteome</keyword>
<dbReference type="InterPro" id="IPR027417">
    <property type="entry name" value="P-loop_NTPase"/>
</dbReference>
<evidence type="ECO:0000259" key="11">
    <source>
        <dbReference type="Pfam" id="PF18052"/>
    </source>
</evidence>
<feature type="domain" description="NB-ARC" evidence="10">
    <location>
        <begin position="175"/>
        <end position="354"/>
    </location>
</feature>
<dbReference type="InterPro" id="IPR002182">
    <property type="entry name" value="NB-ARC"/>
</dbReference>
<feature type="domain" description="Disease resistance R13L4/SHOC-2-like LRR" evidence="13">
    <location>
        <begin position="625"/>
        <end position="922"/>
    </location>
</feature>
<keyword evidence="6" id="KW-0381">Hypersensitive response</keyword>
<evidence type="ECO:0000256" key="6">
    <source>
        <dbReference type="ARBA" id="ARBA00022667"/>
    </source>
</evidence>
<dbReference type="InterPro" id="IPR038005">
    <property type="entry name" value="RX-like_CC"/>
</dbReference>
<dbReference type="SUPFAM" id="SSF52540">
    <property type="entry name" value="P-loop containing nucleoside triphosphate hydrolases"/>
    <property type="match status" value="1"/>
</dbReference>
<comment type="function">
    <text evidence="1">Confers resistance to late blight (Phytophthora infestans) races carrying the avirulence gene Avr1. Resistance proteins guard the plant against pathogens that contain an appropriate avirulence protein via an indirect interaction with this avirulence protein. That triggers a defense system including the hypersensitive response, which restricts the pathogen growth.</text>
</comment>
<evidence type="ECO:0000256" key="3">
    <source>
        <dbReference type="ARBA" id="ARBA00008894"/>
    </source>
</evidence>
<dbReference type="RefSeq" id="XP_039130549.1">
    <property type="nucleotide sequence ID" value="XM_039274615.1"/>
</dbReference>
<dbReference type="GeneID" id="120266955"/>
<dbReference type="GO" id="GO:0009626">
    <property type="term" value="P:plant-type hypersensitive response"/>
    <property type="evidence" value="ECO:0007669"/>
    <property type="project" value="UniProtKB-KW"/>
</dbReference>
<evidence type="ECO:0000256" key="2">
    <source>
        <dbReference type="ARBA" id="ARBA00004496"/>
    </source>
</evidence>
<proteinExistence type="inferred from homology"/>
<dbReference type="Gene3D" id="3.80.10.10">
    <property type="entry name" value="Ribonuclease Inhibitor"/>
    <property type="match status" value="2"/>
</dbReference>
<evidence type="ECO:0000256" key="1">
    <source>
        <dbReference type="ARBA" id="ARBA00002074"/>
    </source>
</evidence>
<dbReference type="Gene3D" id="3.40.50.300">
    <property type="entry name" value="P-loop containing nucleotide triphosphate hydrolases"/>
    <property type="match status" value="1"/>
</dbReference>
<dbReference type="GO" id="GO:0002758">
    <property type="term" value="P:innate immune response-activating signaling pathway"/>
    <property type="evidence" value="ECO:0007669"/>
    <property type="project" value="UniProtKB-ARBA"/>
</dbReference>
<dbReference type="PRINTS" id="PR00364">
    <property type="entry name" value="DISEASERSIST"/>
</dbReference>
<dbReference type="PANTHER" id="PTHR23155:SF1152">
    <property type="entry name" value="AAA+ ATPASE DOMAIN-CONTAINING PROTEIN"/>
    <property type="match status" value="1"/>
</dbReference>
<dbReference type="AlphaFoldDB" id="A0AB40BSZ9"/>
<dbReference type="Pfam" id="PF18052">
    <property type="entry name" value="Rx_N"/>
    <property type="match status" value="1"/>
</dbReference>
<name>A0AB40BSZ9_DIOCR</name>
<dbReference type="GO" id="GO:0042742">
    <property type="term" value="P:defense response to bacterium"/>
    <property type="evidence" value="ECO:0007669"/>
    <property type="project" value="UniProtKB-ARBA"/>
</dbReference>
<evidence type="ECO:0000256" key="8">
    <source>
        <dbReference type="ARBA" id="ARBA00022741"/>
    </source>
</evidence>
<dbReference type="InterPro" id="IPR041118">
    <property type="entry name" value="Rx_N"/>
</dbReference>
<evidence type="ECO:0000256" key="9">
    <source>
        <dbReference type="ARBA" id="ARBA00022821"/>
    </source>
</evidence>
<keyword evidence="5" id="KW-0433">Leucine-rich repeat</keyword>
<dbReference type="InterPro" id="IPR042197">
    <property type="entry name" value="Apaf_helical"/>
</dbReference>
<dbReference type="Gene3D" id="1.10.8.430">
    <property type="entry name" value="Helical domain of apoptotic protease-activating factors"/>
    <property type="match status" value="1"/>
</dbReference>
<comment type="similarity">
    <text evidence="3">Belongs to the disease resistance NB-LRR family.</text>
</comment>
<evidence type="ECO:0000259" key="10">
    <source>
        <dbReference type="Pfam" id="PF00931"/>
    </source>
</evidence>
<dbReference type="SUPFAM" id="SSF52058">
    <property type="entry name" value="L domain-like"/>
    <property type="match status" value="1"/>
</dbReference>
<evidence type="ECO:0000259" key="12">
    <source>
        <dbReference type="Pfam" id="PF23559"/>
    </source>
</evidence>
<dbReference type="Gene3D" id="1.20.5.4130">
    <property type="match status" value="1"/>
</dbReference>
<dbReference type="Pfam" id="PF23598">
    <property type="entry name" value="LRR_14"/>
    <property type="match status" value="1"/>
</dbReference>
<accession>A0AB40BSZ9</accession>
<protein>
    <submittedName>
        <fullName evidence="15">Disease resistance protein At1g50180</fullName>
    </submittedName>
</protein>
<dbReference type="Gene3D" id="1.10.10.10">
    <property type="entry name" value="Winged helix-like DNA-binding domain superfamily/Winged helix DNA-binding domain"/>
    <property type="match status" value="1"/>
</dbReference>
<dbReference type="InterPro" id="IPR032675">
    <property type="entry name" value="LRR_dom_sf"/>
</dbReference>
<dbReference type="GO" id="GO:0043531">
    <property type="term" value="F:ADP binding"/>
    <property type="evidence" value="ECO:0007669"/>
    <property type="project" value="InterPro"/>
</dbReference>
<keyword evidence="7" id="KW-0677">Repeat</keyword>
<evidence type="ECO:0000256" key="4">
    <source>
        <dbReference type="ARBA" id="ARBA00022490"/>
    </source>
</evidence>
<dbReference type="PANTHER" id="PTHR23155">
    <property type="entry name" value="DISEASE RESISTANCE PROTEIN RP"/>
    <property type="match status" value="1"/>
</dbReference>
<keyword evidence="9" id="KW-0611">Plant defense</keyword>
<evidence type="ECO:0000256" key="7">
    <source>
        <dbReference type="ARBA" id="ARBA00022737"/>
    </source>
</evidence>
<evidence type="ECO:0000256" key="5">
    <source>
        <dbReference type="ARBA" id="ARBA00022614"/>
    </source>
</evidence>
<organism evidence="14 15">
    <name type="scientific">Dioscorea cayennensis subsp. rotundata</name>
    <name type="common">White Guinea yam</name>
    <name type="synonym">Dioscorea rotundata</name>
    <dbReference type="NCBI Taxonomy" id="55577"/>
    <lineage>
        <taxon>Eukaryota</taxon>
        <taxon>Viridiplantae</taxon>
        <taxon>Streptophyta</taxon>
        <taxon>Embryophyta</taxon>
        <taxon>Tracheophyta</taxon>
        <taxon>Spermatophyta</taxon>
        <taxon>Magnoliopsida</taxon>
        <taxon>Liliopsida</taxon>
        <taxon>Dioscoreales</taxon>
        <taxon>Dioscoreaceae</taxon>
        <taxon>Dioscorea</taxon>
    </lineage>
</organism>
<dbReference type="InterPro" id="IPR055414">
    <property type="entry name" value="LRR_R13L4/SHOC2-like"/>
</dbReference>
<evidence type="ECO:0000313" key="14">
    <source>
        <dbReference type="Proteomes" id="UP001515500"/>
    </source>
</evidence>
<gene>
    <name evidence="15" type="primary">LOC120266955</name>
</gene>
<dbReference type="CDD" id="cd14798">
    <property type="entry name" value="RX-CC_like"/>
    <property type="match status" value="1"/>
</dbReference>
<dbReference type="InterPro" id="IPR058922">
    <property type="entry name" value="WHD_DRP"/>
</dbReference>
<comment type="subcellular location">
    <subcellularLocation>
        <location evidence="2">Cytoplasm</location>
    </subcellularLocation>
</comment>
<evidence type="ECO:0000259" key="13">
    <source>
        <dbReference type="Pfam" id="PF23598"/>
    </source>
</evidence>
<reference evidence="15" key="1">
    <citation type="submission" date="2025-08" db="UniProtKB">
        <authorList>
            <consortium name="RefSeq"/>
        </authorList>
    </citation>
    <scope>IDENTIFICATION</scope>
</reference>
<evidence type="ECO:0000313" key="15">
    <source>
        <dbReference type="RefSeq" id="XP_039130549.1"/>
    </source>
</evidence>
<feature type="domain" description="Disease resistance N-terminal" evidence="11">
    <location>
        <begin position="5"/>
        <end position="89"/>
    </location>
</feature>